<evidence type="ECO:0000313" key="12">
    <source>
        <dbReference type="Proteomes" id="UP000747542"/>
    </source>
</evidence>
<gene>
    <name evidence="11" type="primary">Znf536-L16</name>
    <name evidence="11" type="ORF">Hamer_G017896</name>
</gene>
<dbReference type="GO" id="GO:0005634">
    <property type="term" value="C:nucleus"/>
    <property type="evidence" value="ECO:0007669"/>
    <property type="project" value="UniProtKB-SubCell"/>
</dbReference>
<proteinExistence type="predicted"/>
<dbReference type="InterPro" id="IPR013087">
    <property type="entry name" value="Znf_C2H2_type"/>
</dbReference>
<evidence type="ECO:0000256" key="7">
    <source>
        <dbReference type="ARBA" id="ARBA00023163"/>
    </source>
</evidence>
<dbReference type="Pfam" id="PF13465">
    <property type="entry name" value="zf-H2C2_2"/>
    <property type="match status" value="1"/>
</dbReference>
<keyword evidence="8" id="KW-0539">Nucleus</keyword>
<evidence type="ECO:0000256" key="9">
    <source>
        <dbReference type="PROSITE-ProRule" id="PRU00042"/>
    </source>
</evidence>
<evidence type="ECO:0000256" key="2">
    <source>
        <dbReference type="ARBA" id="ARBA00022723"/>
    </source>
</evidence>
<dbReference type="GO" id="GO:0003700">
    <property type="term" value="F:DNA-binding transcription factor activity"/>
    <property type="evidence" value="ECO:0007669"/>
    <property type="project" value="TreeGrafter"/>
</dbReference>
<feature type="domain" description="C2H2-type" evidence="10">
    <location>
        <begin position="8"/>
        <end position="35"/>
    </location>
</feature>
<name>A0A8J5N438_HOMAM</name>
<evidence type="ECO:0000259" key="10">
    <source>
        <dbReference type="PROSITE" id="PS50157"/>
    </source>
</evidence>
<dbReference type="GO" id="GO:0006357">
    <property type="term" value="P:regulation of transcription by RNA polymerase II"/>
    <property type="evidence" value="ECO:0007669"/>
    <property type="project" value="TreeGrafter"/>
</dbReference>
<keyword evidence="6" id="KW-0805">Transcription regulation</keyword>
<keyword evidence="2" id="KW-0479">Metal-binding</keyword>
<keyword evidence="4 9" id="KW-0863">Zinc-finger</keyword>
<evidence type="ECO:0000256" key="5">
    <source>
        <dbReference type="ARBA" id="ARBA00022833"/>
    </source>
</evidence>
<dbReference type="FunFam" id="3.30.160.60:FF:000395">
    <property type="entry name" value="zinc finger protein 513"/>
    <property type="match status" value="1"/>
</dbReference>
<dbReference type="Gene3D" id="3.30.160.60">
    <property type="entry name" value="Classic Zinc Finger"/>
    <property type="match status" value="2"/>
</dbReference>
<dbReference type="GO" id="GO:0008270">
    <property type="term" value="F:zinc ion binding"/>
    <property type="evidence" value="ECO:0007669"/>
    <property type="project" value="UniProtKB-KW"/>
</dbReference>
<dbReference type="InterPro" id="IPR051497">
    <property type="entry name" value="Dev/Hematopoietic_TF"/>
</dbReference>
<keyword evidence="12" id="KW-1185">Reference proteome</keyword>
<dbReference type="SUPFAM" id="SSF57667">
    <property type="entry name" value="beta-beta-alpha zinc fingers"/>
    <property type="match status" value="1"/>
</dbReference>
<dbReference type="Proteomes" id="UP000747542">
    <property type="component" value="Unassembled WGS sequence"/>
</dbReference>
<protein>
    <submittedName>
        <fullName evidence="11">Zinc finger protein 536-like 16</fullName>
    </submittedName>
</protein>
<dbReference type="PROSITE" id="PS50157">
    <property type="entry name" value="ZINC_FINGER_C2H2_2"/>
    <property type="match status" value="2"/>
</dbReference>
<organism evidence="11 12">
    <name type="scientific">Homarus americanus</name>
    <name type="common">American lobster</name>
    <dbReference type="NCBI Taxonomy" id="6706"/>
    <lineage>
        <taxon>Eukaryota</taxon>
        <taxon>Metazoa</taxon>
        <taxon>Ecdysozoa</taxon>
        <taxon>Arthropoda</taxon>
        <taxon>Crustacea</taxon>
        <taxon>Multicrustacea</taxon>
        <taxon>Malacostraca</taxon>
        <taxon>Eumalacostraca</taxon>
        <taxon>Eucarida</taxon>
        <taxon>Decapoda</taxon>
        <taxon>Pleocyemata</taxon>
        <taxon>Astacidea</taxon>
        <taxon>Nephropoidea</taxon>
        <taxon>Nephropidae</taxon>
        <taxon>Homarus</taxon>
    </lineage>
</organism>
<dbReference type="PROSITE" id="PS00028">
    <property type="entry name" value="ZINC_FINGER_C2H2_1"/>
    <property type="match status" value="1"/>
</dbReference>
<keyword evidence="7" id="KW-0804">Transcription</keyword>
<dbReference type="InterPro" id="IPR036236">
    <property type="entry name" value="Znf_C2H2_sf"/>
</dbReference>
<keyword evidence="5" id="KW-0862">Zinc</keyword>
<evidence type="ECO:0000256" key="3">
    <source>
        <dbReference type="ARBA" id="ARBA00022737"/>
    </source>
</evidence>
<comment type="caution">
    <text evidence="11">The sequence shown here is derived from an EMBL/GenBank/DDBJ whole genome shotgun (WGS) entry which is preliminary data.</text>
</comment>
<dbReference type="FunFam" id="3.30.160.60:FF:000145">
    <property type="entry name" value="Zinc finger protein 574"/>
    <property type="match status" value="1"/>
</dbReference>
<evidence type="ECO:0000256" key="4">
    <source>
        <dbReference type="ARBA" id="ARBA00022771"/>
    </source>
</evidence>
<sequence>MPDRAGRRPCPFCNKEFDFASSLERHLRVHTGEKPFACPLCPYRTAQRYNLERHKRTHDIRLMPQHSLPGSSEQQC</sequence>
<dbReference type="AlphaFoldDB" id="A0A8J5N438"/>
<comment type="subcellular location">
    <subcellularLocation>
        <location evidence="1">Nucleus</location>
    </subcellularLocation>
</comment>
<evidence type="ECO:0000256" key="8">
    <source>
        <dbReference type="ARBA" id="ARBA00023242"/>
    </source>
</evidence>
<dbReference type="PANTHER" id="PTHR45993">
    <property type="entry name" value="B-CELL LYMPHOMA/LEUKEMIA 11"/>
    <property type="match status" value="1"/>
</dbReference>
<dbReference type="SMART" id="SM00355">
    <property type="entry name" value="ZnF_C2H2"/>
    <property type="match status" value="2"/>
</dbReference>
<reference evidence="11" key="1">
    <citation type="journal article" date="2021" name="Sci. Adv.">
        <title>The American lobster genome reveals insights on longevity, neural, and immune adaptations.</title>
        <authorList>
            <person name="Polinski J.M."/>
            <person name="Zimin A.V."/>
            <person name="Clark K.F."/>
            <person name="Kohn A.B."/>
            <person name="Sadowski N."/>
            <person name="Timp W."/>
            <person name="Ptitsyn A."/>
            <person name="Khanna P."/>
            <person name="Romanova D.Y."/>
            <person name="Williams P."/>
            <person name="Greenwood S.J."/>
            <person name="Moroz L.L."/>
            <person name="Walt D.R."/>
            <person name="Bodnar A.G."/>
        </authorList>
    </citation>
    <scope>NUCLEOTIDE SEQUENCE</scope>
    <source>
        <strain evidence="11">GMGI-L3</strain>
    </source>
</reference>
<dbReference type="PANTHER" id="PTHR45993:SF6">
    <property type="entry name" value="C2H2-TYPE DOMAIN-CONTAINING PROTEIN"/>
    <property type="match status" value="1"/>
</dbReference>
<evidence type="ECO:0000313" key="11">
    <source>
        <dbReference type="EMBL" id="KAG7172916.1"/>
    </source>
</evidence>
<evidence type="ECO:0000256" key="1">
    <source>
        <dbReference type="ARBA" id="ARBA00004123"/>
    </source>
</evidence>
<feature type="domain" description="C2H2-type" evidence="10">
    <location>
        <begin position="36"/>
        <end position="58"/>
    </location>
</feature>
<dbReference type="EMBL" id="JAHLQT010010216">
    <property type="protein sequence ID" value="KAG7172916.1"/>
    <property type="molecule type" value="Genomic_DNA"/>
</dbReference>
<accession>A0A8J5N438</accession>
<dbReference type="GO" id="GO:0000978">
    <property type="term" value="F:RNA polymerase II cis-regulatory region sequence-specific DNA binding"/>
    <property type="evidence" value="ECO:0007669"/>
    <property type="project" value="TreeGrafter"/>
</dbReference>
<evidence type="ECO:0000256" key="6">
    <source>
        <dbReference type="ARBA" id="ARBA00023015"/>
    </source>
</evidence>
<keyword evidence="3" id="KW-0677">Repeat</keyword>